<dbReference type="EMBL" id="FMZO01000004">
    <property type="protein sequence ID" value="SDC80130.1"/>
    <property type="molecule type" value="Genomic_DNA"/>
</dbReference>
<organism evidence="2 3">
    <name type="scientific">Niabella drilacis (strain DSM 25811 / CCM 8410 / CCUG 62505 / LMG 26954 / E90)</name>
    <dbReference type="NCBI Taxonomy" id="1285928"/>
    <lineage>
        <taxon>Bacteria</taxon>
        <taxon>Pseudomonadati</taxon>
        <taxon>Bacteroidota</taxon>
        <taxon>Chitinophagia</taxon>
        <taxon>Chitinophagales</taxon>
        <taxon>Chitinophagaceae</taxon>
        <taxon>Niabella</taxon>
    </lineage>
</organism>
<proteinExistence type="predicted"/>
<protein>
    <recommendedName>
        <fullName evidence="4">Transglutaminase-like superfamily protein</fullName>
    </recommendedName>
</protein>
<feature type="transmembrane region" description="Helical" evidence="1">
    <location>
        <begin position="266"/>
        <end position="284"/>
    </location>
</feature>
<dbReference type="RefSeq" id="WP_143019705.1">
    <property type="nucleotide sequence ID" value="NZ_FMZO01000004.1"/>
</dbReference>
<evidence type="ECO:0000313" key="2">
    <source>
        <dbReference type="EMBL" id="SDC80130.1"/>
    </source>
</evidence>
<gene>
    <name evidence="2" type="ORF">SAMN04487894_10455</name>
</gene>
<dbReference type="STRING" id="1285928.SAMN04487894_10455"/>
<sequence>MEEQLFLDEEGRKYRLVNKTKEVPRNTYLLGTLYGKYWGEMDGRKESEYKQVQFYDFHIYEAEVHNAEISRMPFAFTPDAQFPRERLPKLLPVISKKDGNEYELNIHEPQIANVQFIAALHQTEGKEVFGTIVAQITGYLLDFCTEDCQEREYLQDAENATAQPSKNTTTLAKTATPTGNVEFKKDYQRAEYYYSDYKTKYWSDWRYKRSGTTPVGEGCLSSMVSILSGVIGVVFLILLLPKIAIMLPFLLLPVIFHLLPEPFWRWIFRLIALILLAGMVISIVNKSQRFVRSSIPRPIVRDEPKERKPQYYPVTDTVNQKPVTDTLITHYRSWKDYKGNEYAGKFWVKKSAFINASSFKNNLKNIGNTEDSYREMVYHLKENDKNNLPGVYQLFDSIKAAKCLPADQFAELIVSFVQDIPYTVVLPDACDGSLYADHFIKSYLSGNNARCDGYERFGINTPVEFMATLNGDCDTRTLLLYTMLSHYGYDVAIINSNYYNHSLIGINLPYSGIAYTYNSRRYVLWETTAPGIEPGIIPNKITNLNYWSIALKSE</sequence>
<dbReference type="Proteomes" id="UP000198757">
    <property type="component" value="Unassembled WGS sequence"/>
</dbReference>
<keyword evidence="3" id="KW-1185">Reference proteome</keyword>
<evidence type="ECO:0000313" key="3">
    <source>
        <dbReference type="Proteomes" id="UP000198757"/>
    </source>
</evidence>
<evidence type="ECO:0008006" key="4">
    <source>
        <dbReference type="Google" id="ProtNLM"/>
    </source>
</evidence>
<dbReference type="AlphaFoldDB" id="A0A1G6PIS9"/>
<evidence type="ECO:0000256" key="1">
    <source>
        <dbReference type="SAM" id="Phobius"/>
    </source>
</evidence>
<dbReference type="OrthoDB" id="614471at2"/>
<keyword evidence="1" id="KW-1133">Transmembrane helix</keyword>
<keyword evidence="1" id="KW-0472">Membrane</keyword>
<reference evidence="3" key="1">
    <citation type="submission" date="2016-10" db="EMBL/GenBank/DDBJ databases">
        <authorList>
            <person name="Varghese N."/>
            <person name="Submissions S."/>
        </authorList>
    </citation>
    <scope>NUCLEOTIDE SEQUENCE [LARGE SCALE GENOMIC DNA]</scope>
    <source>
        <strain evidence="3">DSM 25811 / CCM 8410 / LMG 26954 / E90</strain>
    </source>
</reference>
<keyword evidence="1" id="KW-0812">Transmembrane</keyword>
<accession>A0A1G6PIS9</accession>
<name>A0A1G6PIS9_NIADE</name>